<dbReference type="Gene3D" id="2.60.130.10">
    <property type="entry name" value="Aromatic compound dioxygenase"/>
    <property type="match status" value="1"/>
</dbReference>
<keyword evidence="6" id="KW-0408">Iron</keyword>
<dbReference type="GO" id="GO:0008199">
    <property type="term" value="F:ferric iron binding"/>
    <property type="evidence" value="ECO:0007669"/>
    <property type="project" value="InterPro"/>
</dbReference>
<dbReference type="InterPro" id="IPR000627">
    <property type="entry name" value="Intradiol_dOase_C"/>
</dbReference>
<comment type="caution">
    <text evidence="10">The sequence shown here is derived from an EMBL/GenBank/DDBJ whole genome shotgun (WGS) entry which is preliminary data.</text>
</comment>
<dbReference type="PANTHER" id="PTHR33711">
    <property type="entry name" value="DIOXYGENASE, PUTATIVE (AFU_ORTHOLOGUE AFUA_2G02910)-RELATED"/>
    <property type="match status" value="1"/>
</dbReference>
<dbReference type="EMBL" id="WJXW01000002">
    <property type="protein sequence ID" value="KAF9739797.1"/>
    <property type="molecule type" value="Genomic_DNA"/>
</dbReference>
<dbReference type="SUPFAM" id="SSF49482">
    <property type="entry name" value="Aromatic compound dioxygenase"/>
    <property type="match status" value="1"/>
</dbReference>
<dbReference type="GO" id="GO:0018576">
    <property type="term" value="F:catechol 1,2-dioxygenase activity"/>
    <property type="evidence" value="ECO:0007669"/>
    <property type="project" value="InterPro"/>
</dbReference>
<accession>A0A9P6GQ35</accession>
<dbReference type="PANTHER" id="PTHR33711:SF7">
    <property type="entry name" value="INTRADIOL RING-CLEAVAGE DIOXYGENASES DOMAIN-CONTAINING PROTEIN-RELATED"/>
    <property type="match status" value="1"/>
</dbReference>
<keyword evidence="3" id="KW-0479">Metal-binding</keyword>
<comment type="cofactor">
    <cofactor evidence="1">
        <name>Fe(3+)</name>
        <dbReference type="ChEBI" id="CHEBI:29034"/>
    </cofactor>
</comment>
<organism evidence="10 11">
    <name type="scientific">Paraphaeosphaeria minitans</name>
    <dbReference type="NCBI Taxonomy" id="565426"/>
    <lineage>
        <taxon>Eukaryota</taxon>
        <taxon>Fungi</taxon>
        <taxon>Dikarya</taxon>
        <taxon>Ascomycota</taxon>
        <taxon>Pezizomycotina</taxon>
        <taxon>Dothideomycetes</taxon>
        <taxon>Pleosporomycetidae</taxon>
        <taxon>Pleosporales</taxon>
        <taxon>Massarineae</taxon>
        <taxon>Didymosphaeriaceae</taxon>
        <taxon>Paraphaeosphaeria</taxon>
    </lineage>
</organism>
<comment type="similarity">
    <text evidence="2">Belongs to the intradiol ring-cleavage dioxygenase family.</text>
</comment>
<keyword evidence="11" id="KW-1185">Reference proteome</keyword>
<dbReference type="AlphaFoldDB" id="A0A9P6GQ35"/>
<dbReference type="InterPro" id="IPR007535">
    <property type="entry name" value="Catechol_dOase_N"/>
</dbReference>
<evidence type="ECO:0000256" key="5">
    <source>
        <dbReference type="ARBA" id="ARBA00023002"/>
    </source>
</evidence>
<feature type="region of interest" description="Disordered" evidence="7">
    <location>
        <begin position="1"/>
        <end position="25"/>
    </location>
</feature>
<keyword evidence="5" id="KW-0560">Oxidoreductase</keyword>
<evidence type="ECO:0000256" key="6">
    <source>
        <dbReference type="ARBA" id="ARBA00023004"/>
    </source>
</evidence>
<feature type="domain" description="Intradiol ring-cleavage dioxygenases" evidence="8">
    <location>
        <begin position="120"/>
        <end position="297"/>
    </location>
</feature>
<dbReference type="OrthoDB" id="5238185at2759"/>
<evidence type="ECO:0000259" key="9">
    <source>
        <dbReference type="Pfam" id="PF04444"/>
    </source>
</evidence>
<proteinExistence type="inferred from homology"/>
<dbReference type="InterPro" id="IPR039390">
    <property type="entry name" value="1_2-HQD/HQD"/>
</dbReference>
<evidence type="ECO:0000256" key="7">
    <source>
        <dbReference type="SAM" id="MobiDB-lite"/>
    </source>
</evidence>
<dbReference type="Proteomes" id="UP000756921">
    <property type="component" value="Unassembled WGS sequence"/>
</dbReference>
<dbReference type="InterPro" id="IPR015889">
    <property type="entry name" value="Intradiol_dOase_core"/>
</dbReference>
<gene>
    <name evidence="10" type="ORF">PMIN01_02431</name>
</gene>
<dbReference type="CDD" id="cd03461">
    <property type="entry name" value="1_2-HQD"/>
    <property type="match status" value="1"/>
</dbReference>
<evidence type="ECO:0000259" key="8">
    <source>
        <dbReference type="Pfam" id="PF00775"/>
    </source>
</evidence>
<evidence type="ECO:0000313" key="11">
    <source>
        <dbReference type="Proteomes" id="UP000756921"/>
    </source>
</evidence>
<evidence type="ECO:0000256" key="4">
    <source>
        <dbReference type="ARBA" id="ARBA00022964"/>
    </source>
</evidence>
<evidence type="ECO:0000256" key="2">
    <source>
        <dbReference type="ARBA" id="ARBA00007825"/>
    </source>
</evidence>
<keyword evidence="4 10" id="KW-0223">Dioxygenase</keyword>
<dbReference type="Pfam" id="PF04444">
    <property type="entry name" value="Dioxygenase_N"/>
    <property type="match status" value="1"/>
</dbReference>
<dbReference type="Pfam" id="PF00775">
    <property type="entry name" value="Dioxygenase_C"/>
    <property type="match status" value="1"/>
</dbReference>
<reference evidence="10" key="1">
    <citation type="journal article" date="2020" name="Mol. Plant Microbe Interact.">
        <title>Genome Sequence of the Biocontrol Agent Coniothyrium minitans strain Conio (IMI 134523).</title>
        <authorList>
            <person name="Patel D."/>
            <person name="Shittu T.A."/>
            <person name="Baroncelli R."/>
            <person name="Muthumeenakshi S."/>
            <person name="Osborne T.H."/>
            <person name="Janganan T.K."/>
            <person name="Sreenivasaprasad S."/>
        </authorList>
    </citation>
    <scope>NUCLEOTIDE SEQUENCE</scope>
    <source>
        <strain evidence="10">Conio</strain>
    </source>
</reference>
<protein>
    <submittedName>
        <fullName evidence="10">Catechol dioxygenase</fullName>
    </submittedName>
</protein>
<feature type="compositionally biased region" description="Polar residues" evidence="7">
    <location>
        <begin position="1"/>
        <end position="12"/>
    </location>
</feature>
<name>A0A9P6GQ35_9PLEO</name>
<dbReference type="InterPro" id="IPR050770">
    <property type="entry name" value="Intradiol_RC_Dioxygenase"/>
</dbReference>
<evidence type="ECO:0000256" key="3">
    <source>
        <dbReference type="ARBA" id="ARBA00022723"/>
    </source>
</evidence>
<feature type="domain" description="Catechol dioxygenase N-terminal" evidence="9">
    <location>
        <begin position="37"/>
        <end position="107"/>
    </location>
</feature>
<dbReference type="GO" id="GO:0009712">
    <property type="term" value="P:catechol-containing compound metabolic process"/>
    <property type="evidence" value="ECO:0007669"/>
    <property type="project" value="InterPro"/>
</dbReference>
<sequence length="301" mass="33322">MSETNHTNSISGATKPKPQYDPDFTSNVIKATGPKANPRVAKVVGSLIQHLHDFAREVDLTVDEWMMGVNMINRAGQMSNEKRNEGQLLCDVIGLESLVDEITNKQLVGANYEATKTAILGPFFRHGTPPTKNDTSIIKTMPKDGEVTYMHGIIRDAATDEPLQSITIDIWQCSTNGLYEQQDPDQAEFNLRGKLTTDENGYYGLYCLRPVPYPVPYDGPAGELLQLLDRHPYRPAHIHIIAGSDKYSPLTTQIFDKSSKYLENDSVFAVKDDLVVDFVPVQGNAAASLELTLDIKLAKIA</sequence>
<evidence type="ECO:0000256" key="1">
    <source>
        <dbReference type="ARBA" id="ARBA00001965"/>
    </source>
</evidence>
<evidence type="ECO:0000313" key="10">
    <source>
        <dbReference type="EMBL" id="KAF9739797.1"/>
    </source>
</evidence>